<dbReference type="GO" id="GO:1902201">
    <property type="term" value="P:negative regulation of bacterial-type flagellum-dependent cell motility"/>
    <property type="evidence" value="ECO:0007669"/>
    <property type="project" value="TreeGrafter"/>
</dbReference>
<evidence type="ECO:0000259" key="5">
    <source>
        <dbReference type="PROSITE" id="PS50887"/>
    </source>
</evidence>
<evidence type="ECO:0000256" key="1">
    <source>
        <dbReference type="ARBA" id="ARBA00001946"/>
    </source>
</evidence>
<accession>A0A1H8Q437</accession>
<dbReference type="NCBIfam" id="TIGR00254">
    <property type="entry name" value="GGDEF"/>
    <property type="match status" value="1"/>
</dbReference>
<dbReference type="AlphaFoldDB" id="A0A1H8Q437"/>
<keyword evidence="4" id="KW-0812">Transmembrane</keyword>
<dbReference type="PANTHER" id="PTHR45138">
    <property type="entry name" value="REGULATORY COMPONENTS OF SENSORY TRANSDUCTION SYSTEM"/>
    <property type="match status" value="1"/>
</dbReference>
<dbReference type="SUPFAM" id="SSF55073">
    <property type="entry name" value="Nucleotide cyclase"/>
    <property type="match status" value="1"/>
</dbReference>
<name>A0A1H8Q437_9GAMM</name>
<dbReference type="FunFam" id="3.30.70.270:FF:000001">
    <property type="entry name" value="Diguanylate cyclase domain protein"/>
    <property type="match status" value="1"/>
</dbReference>
<dbReference type="InterPro" id="IPR043128">
    <property type="entry name" value="Rev_trsase/Diguanyl_cyclase"/>
</dbReference>
<feature type="transmembrane region" description="Helical" evidence="4">
    <location>
        <begin position="56"/>
        <end position="73"/>
    </location>
</feature>
<dbReference type="InterPro" id="IPR000160">
    <property type="entry name" value="GGDEF_dom"/>
</dbReference>
<keyword evidence="4" id="KW-1133">Transmembrane helix</keyword>
<feature type="domain" description="GGDEF" evidence="5">
    <location>
        <begin position="230"/>
        <end position="359"/>
    </location>
</feature>
<evidence type="ECO:0000256" key="3">
    <source>
        <dbReference type="ARBA" id="ARBA00034247"/>
    </source>
</evidence>
<dbReference type="Proteomes" id="UP000199657">
    <property type="component" value="Unassembled WGS sequence"/>
</dbReference>
<keyword evidence="4" id="KW-0472">Membrane</keyword>
<dbReference type="PROSITE" id="PS50887">
    <property type="entry name" value="GGDEF"/>
    <property type="match status" value="1"/>
</dbReference>
<dbReference type="PANTHER" id="PTHR45138:SF9">
    <property type="entry name" value="DIGUANYLATE CYCLASE DGCM-RELATED"/>
    <property type="match status" value="1"/>
</dbReference>
<protein>
    <recommendedName>
        <fullName evidence="2">diguanylate cyclase</fullName>
        <ecNumber evidence="2">2.7.7.65</ecNumber>
    </recommendedName>
</protein>
<dbReference type="GO" id="GO:0052621">
    <property type="term" value="F:diguanylate cyclase activity"/>
    <property type="evidence" value="ECO:0007669"/>
    <property type="project" value="UniProtKB-EC"/>
</dbReference>
<comment type="catalytic activity">
    <reaction evidence="3">
        <text>2 GTP = 3',3'-c-di-GMP + 2 diphosphate</text>
        <dbReference type="Rhea" id="RHEA:24898"/>
        <dbReference type="ChEBI" id="CHEBI:33019"/>
        <dbReference type="ChEBI" id="CHEBI:37565"/>
        <dbReference type="ChEBI" id="CHEBI:58805"/>
        <dbReference type="EC" id="2.7.7.65"/>
    </reaction>
</comment>
<dbReference type="RefSeq" id="WP_171909763.1">
    <property type="nucleotide sequence ID" value="NZ_FOEG01000001.1"/>
</dbReference>
<dbReference type="GO" id="GO:0043709">
    <property type="term" value="P:cell adhesion involved in single-species biofilm formation"/>
    <property type="evidence" value="ECO:0007669"/>
    <property type="project" value="TreeGrafter"/>
</dbReference>
<dbReference type="Pfam" id="PF00990">
    <property type="entry name" value="GGDEF"/>
    <property type="match status" value="1"/>
</dbReference>
<gene>
    <name evidence="6" type="ORF">SAMN04488052_101341</name>
</gene>
<organism evidence="6 7">
    <name type="scientific">Aquisalimonas asiatica</name>
    <dbReference type="NCBI Taxonomy" id="406100"/>
    <lineage>
        <taxon>Bacteria</taxon>
        <taxon>Pseudomonadati</taxon>
        <taxon>Pseudomonadota</taxon>
        <taxon>Gammaproteobacteria</taxon>
        <taxon>Chromatiales</taxon>
        <taxon>Ectothiorhodospiraceae</taxon>
        <taxon>Aquisalimonas</taxon>
    </lineage>
</organism>
<feature type="transmembrane region" description="Helical" evidence="4">
    <location>
        <begin position="80"/>
        <end position="100"/>
    </location>
</feature>
<dbReference type="EMBL" id="FOEG01000001">
    <property type="protein sequence ID" value="SEO48979.1"/>
    <property type="molecule type" value="Genomic_DNA"/>
</dbReference>
<feature type="transmembrane region" description="Helical" evidence="4">
    <location>
        <begin position="106"/>
        <end position="123"/>
    </location>
</feature>
<dbReference type="STRING" id="406100.SAMN04488052_101341"/>
<sequence length="365" mass="39901">MTSERIDQAMEGPRDLTGDPGRWRYARVLRPILLFGASAHALFLLLFALLDVPVLVAFNTASILLYLLLTYLAPRVDPRWLVLTAMVEVLAHAWLATHYVGWVSGFHFYPLILIPLIAFLTRFTVVQRCLLILLTTALYSAMALAYTTAGPLVPLPDAVAPWLSAINAVSVSIGMSVFILFYAVAVQNADDLVRSSQERLKRLAATDPLTGLLNRRSMDAHLQRVVEGRGPATLLLGDVDNFKQINDVFGHDTGDRVLEAVGEALRQAAADRALVARWGGEEFLILVPDDDGTQADELAARIRRLVSQCRRDRHRPLTMSIGITSLRAGDTVARFANRADQALLAAKRAGRDRVITASSAGAAGT</sequence>
<dbReference type="Gene3D" id="3.30.70.270">
    <property type="match status" value="1"/>
</dbReference>
<feature type="transmembrane region" description="Helical" evidence="4">
    <location>
        <begin position="130"/>
        <end position="149"/>
    </location>
</feature>
<dbReference type="EC" id="2.7.7.65" evidence="2"/>
<evidence type="ECO:0000313" key="7">
    <source>
        <dbReference type="Proteomes" id="UP000199657"/>
    </source>
</evidence>
<feature type="transmembrane region" description="Helical" evidence="4">
    <location>
        <begin position="32"/>
        <end position="50"/>
    </location>
</feature>
<comment type="cofactor">
    <cofactor evidence="1">
        <name>Mg(2+)</name>
        <dbReference type="ChEBI" id="CHEBI:18420"/>
    </cofactor>
</comment>
<reference evidence="6 7" key="1">
    <citation type="submission" date="2016-10" db="EMBL/GenBank/DDBJ databases">
        <authorList>
            <person name="de Groot N.N."/>
        </authorList>
    </citation>
    <scope>NUCLEOTIDE SEQUENCE [LARGE SCALE GENOMIC DNA]</scope>
    <source>
        <strain evidence="6 7">CGMCC 1.6291</strain>
    </source>
</reference>
<evidence type="ECO:0000256" key="4">
    <source>
        <dbReference type="SAM" id="Phobius"/>
    </source>
</evidence>
<dbReference type="CDD" id="cd01949">
    <property type="entry name" value="GGDEF"/>
    <property type="match status" value="1"/>
</dbReference>
<dbReference type="InterPro" id="IPR029787">
    <property type="entry name" value="Nucleotide_cyclase"/>
</dbReference>
<keyword evidence="7" id="KW-1185">Reference proteome</keyword>
<proteinExistence type="predicted"/>
<dbReference type="GO" id="GO:0005886">
    <property type="term" value="C:plasma membrane"/>
    <property type="evidence" value="ECO:0007669"/>
    <property type="project" value="TreeGrafter"/>
</dbReference>
<evidence type="ECO:0000313" key="6">
    <source>
        <dbReference type="EMBL" id="SEO48979.1"/>
    </source>
</evidence>
<dbReference type="InterPro" id="IPR050469">
    <property type="entry name" value="Diguanylate_Cyclase"/>
</dbReference>
<evidence type="ECO:0000256" key="2">
    <source>
        <dbReference type="ARBA" id="ARBA00012528"/>
    </source>
</evidence>
<dbReference type="SMART" id="SM00267">
    <property type="entry name" value="GGDEF"/>
    <property type="match status" value="1"/>
</dbReference>
<feature type="transmembrane region" description="Helical" evidence="4">
    <location>
        <begin position="161"/>
        <end position="185"/>
    </location>
</feature>